<dbReference type="Pfam" id="PF09828">
    <property type="entry name" value="ChrB_C"/>
    <property type="match status" value="1"/>
</dbReference>
<gene>
    <name evidence="2" type="ORF">FAZ69_13105</name>
</gene>
<evidence type="ECO:0000313" key="3">
    <source>
        <dbReference type="Proteomes" id="UP000305539"/>
    </source>
</evidence>
<evidence type="ECO:0000259" key="1">
    <source>
        <dbReference type="Pfam" id="PF09828"/>
    </source>
</evidence>
<evidence type="ECO:0000313" key="2">
    <source>
        <dbReference type="EMBL" id="TKC88689.1"/>
    </source>
</evidence>
<dbReference type="OrthoDB" id="6605953at2"/>
<sequence length="91" mass="9741">MPDVEPGHHGELCSFDAFLRKYQFDDAALCRVAQIVGGAGTGHLGLTPESAGVCAVSIGISRTFADDHEQLRYGMVVYDAMYVSCKAEADT</sequence>
<dbReference type="Proteomes" id="UP000305539">
    <property type="component" value="Unassembled WGS sequence"/>
</dbReference>
<dbReference type="EMBL" id="SWJE01000006">
    <property type="protein sequence ID" value="TKC88689.1"/>
    <property type="molecule type" value="Genomic_DNA"/>
</dbReference>
<keyword evidence="3" id="KW-1185">Reference proteome</keyword>
<dbReference type="AlphaFoldDB" id="A0A4U1I5R0"/>
<reference evidence="2 3" key="1">
    <citation type="submission" date="2019-04" db="EMBL/GenBank/DDBJ databases">
        <title>Trinickia sp. 7GSK02, isolated from subtropical forest soil.</title>
        <authorList>
            <person name="Gao Z.-H."/>
            <person name="Qiu L.-H."/>
        </authorList>
    </citation>
    <scope>NUCLEOTIDE SEQUENCE [LARGE SCALE GENOMIC DNA]</scope>
    <source>
        <strain evidence="2 3">7GSK02</strain>
    </source>
</reference>
<organism evidence="2 3">
    <name type="scientific">Trinickia terrae</name>
    <dbReference type="NCBI Taxonomy" id="2571161"/>
    <lineage>
        <taxon>Bacteria</taxon>
        <taxon>Pseudomonadati</taxon>
        <taxon>Pseudomonadota</taxon>
        <taxon>Betaproteobacteria</taxon>
        <taxon>Burkholderiales</taxon>
        <taxon>Burkholderiaceae</taxon>
        <taxon>Trinickia</taxon>
    </lineage>
</organism>
<proteinExistence type="predicted"/>
<protein>
    <submittedName>
        <fullName evidence="2">Chromate resistance protein</fullName>
    </submittedName>
</protein>
<feature type="domain" description="ChrB C-terminal" evidence="1">
    <location>
        <begin position="1"/>
        <end position="84"/>
    </location>
</feature>
<accession>A0A4U1I5R0</accession>
<comment type="caution">
    <text evidence="2">The sequence shown here is derived from an EMBL/GenBank/DDBJ whole genome shotgun (WGS) entry which is preliminary data.</text>
</comment>
<dbReference type="InterPro" id="IPR018634">
    <property type="entry name" value="ChrB_C"/>
</dbReference>
<name>A0A4U1I5R0_9BURK</name>